<evidence type="ECO:0000256" key="8">
    <source>
        <dbReference type="SAM" id="MobiDB-lite"/>
    </source>
</evidence>
<comment type="similarity">
    <text evidence="3">Belongs to the exportin family.</text>
</comment>
<dbReference type="PANTHER" id="PTHR12596:SF2">
    <property type="entry name" value="EXPORTIN-7 ISOFORM X1"/>
    <property type="match status" value="1"/>
</dbReference>
<dbReference type="OrthoDB" id="244158at2759"/>
<gene>
    <name evidence="10" type="ORF">GGI25_003389</name>
</gene>
<evidence type="ECO:0000256" key="5">
    <source>
        <dbReference type="ARBA" id="ARBA00022490"/>
    </source>
</evidence>
<comment type="subcellular location">
    <subcellularLocation>
        <location evidence="2">Cytoplasm</location>
    </subcellularLocation>
    <subcellularLocation>
        <location evidence="1">Nucleus</location>
    </subcellularLocation>
</comment>
<proteinExistence type="inferred from homology"/>
<evidence type="ECO:0000256" key="3">
    <source>
        <dbReference type="ARBA" id="ARBA00009466"/>
    </source>
</evidence>
<sequence>MNFAASEQQPTLEQLDTWCEQALSSPTAELREEAERRLRYYFPTFSETPAEISGSHGFSSGQERVLSVFPSIKGPADAANLMTWFLHQSSKVFSITYVVRRLKTLVLNHLSVLSNDQKTELRNSLFSAIREKFADMPAFLIEDTSRALALVVMFTWFDIPDSKDIIDTILELGKPSDKHEILALQMMRAFVEEFNHELPSKYIARQRRVVVTFRDKQLRSMFEHALSAMREAISALSTAASHSDNTDITAKRIILSNTLLLQRDCLAFDFIGLAPDDASDDAVAIQIPSSWKDIIQVDNFLDPYFEGYKHSDPPASSQFIEVLVVIASIRRSFYMEAVRTEFVKRMSAGIVEILVGAIGLEDVENYHHLCRLLARFRCIHTLVEIEEYPVYRELLVATASFTMTGLSLWEWSANSIAPLLTFWSKVASSYDSRDSGNAEIAGDVIADTLPRIIREYLRAMIQTTLRFITGESMADNPLENSDALLENLALVANIARSSYEICAPVLIEILREMAGKYQSMLNSGAVNEEAITVIENQLALPVYAVAQCIGARQPYKSLPDDDRLDAEMFATGLELDRLVQQRLQSAIAAPASEALELAFIQLYYNFRASYIGEQGYKVTAVFAKLSSFVGINDSSGVLDLVLQKVLFNFRTWPSQSSVMQKSLQLFHELTTGYVSVRQVAKLDTMKFLLANHSSDQFQFLRSIDEYKQRSLYYGGLARVLFTNETSASQFAEFMQPWSRMTGELLAMPDAQFSQETVRAELIRVLRDLRGFLSAISSKANYLLFFEWMCPTRIQIIHRSVQMATDTRVQVAALKFMAEFVYNRTQRLNFDVSSANGILIFREASKAMWVYGSGVMESGRRGVLIRDIYKERYKGVAVCFNILMRLVSGKYVAIGVMPLYGDEALEQAYRIMLELLKQFPVADVIAYPKLGKATMTMLEVLLSKSNIDLLPLDEVAYEQVMRLCVEAFDHAETAVSSAACSVIDSALTAAIEGMTANKQTQIVELVQRRKDVVSYLLKTMLNIVLFEDRPNDWSFSRPLFCLIVLDRELALQHTSQVVQYQPTERREELVKALKDLLSATEFVLVSNNRDEFTQALTQYRREVTSKNLILMVPTTQTLGAPVDILGSGSDVSGENGQQTTVGQGNDDEEAMAD</sequence>
<dbReference type="SUPFAM" id="SSF48371">
    <property type="entry name" value="ARM repeat"/>
    <property type="match status" value="1"/>
</dbReference>
<dbReference type="GO" id="GO:0005737">
    <property type="term" value="C:cytoplasm"/>
    <property type="evidence" value="ECO:0007669"/>
    <property type="project" value="UniProtKB-SubCell"/>
</dbReference>
<dbReference type="GO" id="GO:0005049">
    <property type="term" value="F:nuclear export signal receptor activity"/>
    <property type="evidence" value="ECO:0007669"/>
    <property type="project" value="InterPro"/>
</dbReference>
<evidence type="ECO:0000256" key="1">
    <source>
        <dbReference type="ARBA" id="ARBA00004123"/>
    </source>
</evidence>
<evidence type="ECO:0000256" key="4">
    <source>
        <dbReference type="ARBA" id="ARBA00022448"/>
    </source>
</evidence>
<dbReference type="Pfam" id="PF25795">
    <property type="entry name" value="TPR_XPO7"/>
    <property type="match status" value="1"/>
</dbReference>
<reference evidence="10" key="1">
    <citation type="submission" date="2022-07" db="EMBL/GenBank/DDBJ databases">
        <title>Phylogenomic reconstructions and comparative analyses of Kickxellomycotina fungi.</title>
        <authorList>
            <person name="Reynolds N.K."/>
            <person name="Stajich J.E."/>
            <person name="Barry K."/>
            <person name="Grigoriev I.V."/>
            <person name="Crous P."/>
            <person name="Smith M.E."/>
        </authorList>
    </citation>
    <scope>NUCLEOTIDE SEQUENCE</scope>
    <source>
        <strain evidence="10">NRRL 3115</strain>
    </source>
</reference>
<protein>
    <recommendedName>
        <fullName evidence="9">Exportin-7/Ran-binding protein 17 TPR repeats domain-containing protein</fullName>
    </recommendedName>
</protein>
<dbReference type="InterPro" id="IPR011989">
    <property type="entry name" value="ARM-like"/>
</dbReference>
<accession>A0A9W8G6W3</accession>
<feature type="compositionally biased region" description="Polar residues" evidence="8">
    <location>
        <begin position="1128"/>
        <end position="1142"/>
    </location>
</feature>
<dbReference type="EMBL" id="JANBTW010000036">
    <property type="protein sequence ID" value="KAJ2676854.1"/>
    <property type="molecule type" value="Genomic_DNA"/>
</dbReference>
<evidence type="ECO:0000313" key="10">
    <source>
        <dbReference type="EMBL" id="KAJ2676854.1"/>
    </source>
</evidence>
<dbReference type="InterPro" id="IPR057947">
    <property type="entry name" value="TPR_XPO7/RBP17"/>
</dbReference>
<organism evidence="10 11">
    <name type="scientific">Coemansia spiralis</name>
    <dbReference type="NCBI Taxonomy" id="417178"/>
    <lineage>
        <taxon>Eukaryota</taxon>
        <taxon>Fungi</taxon>
        <taxon>Fungi incertae sedis</taxon>
        <taxon>Zoopagomycota</taxon>
        <taxon>Kickxellomycotina</taxon>
        <taxon>Kickxellomycetes</taxon>
        <taxon>Kickxellales</taxon>
        <taxon>Kickxellaceae</taxon>
        <taxon>Coemansia</taxon>
    </lineage>
</organism>
<dbReference type="GO" id="GO:0006611">
    <property type="term" value="P:protein export from nucleus"/>
    <property type="evidence" value="ECO:0007669"/>
    <property type="project" value="TreeGrafter"/>
</dbReference>
<name>A0A9W8G6W3_9FUNG</name>
<evidence type="ECO:0000256" key="2">
    <source>
        <dbReference type="ARBA" id="ARBA00004496"/>
    </source>
</evidence>
<feature type="region of interest" description="Disordered" evidence="8">
    <location>
        <begin position="1123"/>
        <end position="1152"/>
    </location>
</feature>
<dbReference type="PANTHER" id="PTHR12596">
    <property type="entry name" value="EXPORTIN 4,7-RELATED"/>
    <property type="match status" value="1"/>
</dbReference>
<evidence type="ECO:0000256" key="7">
    <source>
        <dbReference type="ARBA" id="ARBA00023242"/>
    </source>
</evidence>
<dbReference type="GO" id="GO:0005643">
    <property type="term" value="C:nuclear pore"/>
    <property type="evidence" value="ECO:0007669"/>
    <property type="project" value="TreeGrafter"/>
</dbReference>
<dbReference type="Gene3D" id="1.25.10.10">
    <property type="entry name" value="Leucine-rich Repeat Variant"/>
    <property type="match status" value="1"/>
</dbReference>
<dbReference type="InterPro" id="IPR044189">
    <property type="entry name" value="XPO4/7-like"/>
</dbReference>
<keyword evidence="4" id="KW-0813">Transport</keyword>
<comment type="caution">
    <text evidence="10">The sequence shown here is derived from an EMBL/GenBank/DDBJ whole genome shotgun (WGS) entry which is preliminary data.</text>
</comment>
<feature type="domain" description="Exportin-7/Ran-binding protein 17 TPR repeats" evidence="9">
    <location>
        <begin position="472"/>
        <end position="706"/>
    </location>
</feature>
<dbReference type="AlphaFoldDB" id="A0A9W8G6W3"/>
<dbReference type="Proteomes" id="UP001151518">
    <property type="component" value="Unassembled WGS sequence"/>
</dbReference>
<dbReference type="InterPro" id="IPR016024">
    <property type="entry name" value="ARM-type_fold"/>
</dbReference>
<evidence type="ECO:0000313" key="11">
    <source>
        <dbReference type="Proteomes" id="UP001151518"/>
    </source>
</evidence>
<evidence type="ECO:0000259" key="9">
    <source>
        <dbReference type="Pfam" id="PF25795"/>
    </source>
</evidence>
<evidence type="ECO:0000256" key="6">
    <source>
        <dbReference type="ARBA" id="ARBA00022927"/>
    </source>
</evidence>
<keyword evidence="7" id="KW-0539">Nucleus</keyword>
<keyword evidence="5" id="KW-0963">Cytoplasm</keyword>
<keyword evidence="6" id="KW-0653">Protein transport</keyword>